<protein>
    <submittedName>
        <fullName evidence="2">Transporter</fullName>
    </submittedName>
</protein>
<keyword evidence="1" id="KW-0812">Transmembrane</keyword>
<dbReference type="RefSeq" id="WP_094659866.1">
    <property type="nucleotide sequence ID" value="NZ_MWWR01000002.1"/>
</dbReference>
<dbReference type="Proteomes" id="UP000216725">
    <property type="component" value="Unassembled WGS sequence"/>
</dbReference>
<accession>A0A261F293</accession>
<dbReference type="OrthoDB" id="3243284at2"/>
<gene>
    <name evidence="2" type="ORF">PSRA_0046</name>
</gene>
<feature type="transmembrane region" description="Helical" evidence="1">
    <location>
        <begin position="6"/>
        <end position="25"/>
    </location>
</feature>
<proteinExistence type="predicted"/>
<sequence length="105" mass="11948">MPGWGWVILALVMIGGVAYGLVYAYRHLRSAVHMGGMFATALDKRLGRMADAKAAPRRPKDPAFTQPFSATMERYAEAQAQVEERHDRKRDRHVKTWADWSQFNA</sequence>
<dbReference type="EMBL" id="MWWR01000002">
    <property type="protein sequence ID" value="OZG53239.1"/>
    <property type="molecule type" value="Genomic_DNA"/>
</dbReference>
<evidence type="ECO:0000256" key="1">
    <source>
        <dbReference type="SAM" id="Phobius"/>
    </source>
</evidence>
<reference evidence="2 3" key="1">
    <citation type="journal article" date="2017" name="BMC Genomics">
        <title>Comparative genomic and phylogenomic analyses of the Bifidobacteriaceae family.</title>
        <authorList>
            <person name="Lugli G.A."/>
            <person name="Milani C."/>
            <person name="Turroni F."/>
            <person name="Duranti S."/>
            <person name="Mancabelli L."/>
            <person name="Mangifesta M."/>
            <person name="Ferrario C."/>
            <person name="Modesto M."/>
            <person name="Mattarelli P."/>
            <person name="Jiri K."/>
            <person name="van Sinderen D."/>
            <person name="Ventura M."/>
        </authorList>
    </citation>
    <scope>NUCLEOTIDE SEQUENCE [LARGE SCALE GENOMIC DNA]</scope>
    <source>
        <strain evidence="2 3">DSM 24742</strain>
    </source>
</reference>
<keyword evidence="1" id="KW-1133">Transmembrane helix</keyword>
<keyword evidence="1" id="KW-0472">Membrane</keyword>
<dbReference type="AlphaFoldDB" id="A0A261F293"/>
<keyword evidence="3" id="KW-1185">Reference proteome</keyword>
<evidence type="ECO:0000313" key="2">
    <source>
        <dbReference type="EMBL" id="OZG53239.1"/>
    </source>
</evidence>
<comment type="caution">
    <text evidence="2">The sequence shown here is derived from an EMBL/GenBank/DDBJ whole genome shotgun (WGS) entry which is preliminary data.</text>
</comment>
<organism evidence="2 3">
    <name type="scientific">Pseudoscardovia radai</name>
    <dbReference type="NCBI Taxonomy" id="987066"/>
    <lineage>
        <taxon>Bacteria</taxon>
        <taxon>Bacillati</taxon>
        <taxon>Actinomycetota</taxon>
        <taxon>Actinomycetes</taxon>
        <taxon>Bifidobacteriales</taxon>
        <taxon>Bifidobacteriaceae</taxon>
        <taxon>Pseudoscardovia</taxon>
    </lineage>
</organism>
<evidence type="ECO:0000313" key="3">
    <source>
        <dbReference type="Proteomes" id="UP000216725"/>
    </source>
</evidence>
<name>A0A261F293_9BIFI</name>